<dbReference type="InParanoid" id="S0EZH2"/>
<dbReference type="KEGG" id="ccz:CCALI_01995"/>
<evidence type="ECO:0000256" key="2">
    <source>
        <dbReference type="ARBA" id="ARBA00022827"/>
    </source>
</evidence>
<protein>
    <submittedName>
        <fullName evidence="7">Deoxyribodipyrimidine photolyase</fullName>
        <ecNumber evidence="7">4.1.99.3</ecNumber>
    </submittedName>
</protein>
<dbReference type="SUPFAM" id="SSF48173">
    <property type="entry name" value="Cryptochrome/photolyase FAD-binding domain"/>
    <property type="match status" value="1"/>
</dbReference>
<dbReference type="PROSITE" id="PS51645">
    <property type="entry name" value="PHR_CRY_ALPHA_BETA"/>
    <property type="match status" value="1"/>
</dbReference>
<keyword evidence="5" id="KW-0157">Chromophore</keyword>
<dbReference type="GO" id="GO:0071949">
    <property type="term" value="F:FAD binding"/>
    <property type="evidence" value="ECO:0007669"/>
    <property type="project" value="TreeGrafter"/>
</dbReference>
<gene>
    <name evidence="7" type="ORF">CCALI_01995</name>
</gene>
<dbReference type="GO" id="GO:0003904">
    <property type="term" value="F:deoxyribodipyrimidine photo-lyase activity"/>
    <property type="evidence" value="ECO:0007669"/>
    <property type="project" value="UniProtKB-EC"/>
</dbReference>
<dbReference type="InterPro" id="IPR036134">
    <property type="entry name" value="Crypto/Photolyase_FAD-like_sf"/>
</dbReference>
<dbReference type="InterPro" id="IPR002081">
    <property type="entry name" value="Cryptochrome/DNA_photolyase_1"/>
</dbReference>
<dbReference type="PATRIC" id="fig|1303518.3.peg.2056"/>
<dbReference type="InterPro" id="IPR036155">
    <property type="entry name" value="Crypto/Photolyase_N_sf"/>
</dbReference>
<dbReference type="Gene3D" id="1.25.40.80">
    <property type="match status" value="1"/>
</dbReference>
<dbReference type="GO" id="GO:0009416">
    <property type="term" value="P:response to light stimulus"/>
    <property type="evidence" value="ECO:0007669"/>
    <property type="project" value="TreeGrafter"/>
</dbReference>
<dbReference type="EC" id="4.1.99.3" evidence="7"/>
<evidence type="ECO:0000256" key="3">
    <source>
        <dbReference type="PIRSR" id="PIRSR602081-1"/>
    </source>
</evidence>
<dbReference type="eggNOG" id="COG0415">
    <property type="taxonomic scope" value="Bacteria"/>
</dbReference>
<dbReference type="HOGENOM" id="CLU_010348_2_2_0"/>
<evidence type="ECO:0000256" key="5">
    <source>
        <dbReference type="RuleBase" id="RU004182"/>
    </source>
</evidence>
<keyword evidence="8" id="KW-1185">Reference proteome</keyword>
<evidence type="ECO:0000256" key="4">
    <source>
        <dbReference type="PIRSR" id="PIRSR602081-2"/>
    </source>
</evidence>
<evidence type="ECO:0000256" key="1">
    <source>
        <dbReference type="ARBA" id="ARBA00022630"/>
    </source>
</evidence>
<feature type="binding site" evidence="3">
    <location>
        <begin position="242"/>
        <end position="246"/>
    </location>
    <ligand>
        <name>FAD</name>
        <dbReference type="ChEBI" id="CHEBI:57692"/>
    </ligand>
</feature>
<feature type="domain" description="Photolyase/cryptochrome alpha/beta" evidence="6">
    <location>
        <begin position="7"/>
        <end position="138"/>
    </location>
</feature>
<proteinExistence type="inferred from homology"/>
<evidence type="ECO:0000313" key="7">
    <source>
        <dbReference type="EMBL" id="CCW35802.1"/>
    </source>
</evidence>
<name>S0EZH2_CHTCT</name>
<feature type="binding site" evidence="3">
    <location>
        <position position="229"/>
    </location>
    <ligand>
        <name>FAD</name>
        <dbReference type="ChEBI" id="CHEBI:57692"/>
    </ligand>
</feature>
<dbReference type="EMBL" id="HF951689">
    <property type="protein sequence ID" value="CCW35802.1"/>
    <property type="molecule type" value="Genomic_DNA"/>
</dbReference>
<accession>S0EZH2</accession>
<dbReference type="PANTHER" id="PTHR11455:SF9">
    <property type="entry name" value="CRYPTOCHROME CIRCADIAN CLOCK 5 ISOFORM X1"/>
    <property type="match status" value="1"/>
</dbReference>
<feature type="binding site" evidence="3">
    <location>
        <begin position="374"/>
        <end position="376"/>
    </location>
    <ligand>
        <name>FAD</name>
        <dbReference type="ChEBI" id="CHEBI:57692"/>
    </ligand>
</feature>
<feature type="site" description="Electron transfer via tryptophanyl radical" evidence="4">
    <location>
        <position position="384"/>
    </location>
</feature>
<dbReference type="Pfam" id="PF03441">
    <property type="entry name" value="FAD_binding_7"/>
    <property type="match status" value="1"/>
</dbReference>
<comment type="cofactor">
    <cofactor evidence="3">
        <name>FAD</name>
        <dbReference type="ChEBI" id="CHEBI:57692"/>
    </cofactor>
    <text evidence="3">Binds 1 FAD per subunit.</text>
</comment>
<dbReference type="PANTHER" id="PTHR11455">
    <property type="entry name" value="CRYPTOCHROME"/>
    <property type="match status" value="1"/>
</dbReference>
<dbReference type="Gene3D" id="3.40.50.620">
    <property type="entry name" value="HUPs"/>
    <property type="match status" value="1"/>
</dbReference>
<feature type="binding site" evidence="3">
    <location>
        <position position="274"/>
    </location>
    <ligand>
        <name>FAD</name>
        <dbReference type="ChEBI" id="CHEBI:57692"/>
    </ligand>
</feature>
<dbReference type="InterPro" id="IPR005101">
    <property type="entry name" value="Cryptochr/Photolyase_FAD-bd"/>
</dbReference>
<feature type="site" description="Electron transfer via tryptophanyl radical" evidence="4">
    <location>
        <position position="361"/>
    </location>
</feature>
<evidence type="ECO:0000313" key="8">
    <source>
        <dbReference type="Proteomes" id="UP000014227"/>
    </source>
</evidence>
<reference evidence="8" key="1">
    <citation type="submission" date="2013-03" db="EMBL/GenBank/DDBJ databases">
        <title>Genome sequence of Chthonomonas calidirosea, the first sequenced genome from the Armatimonadetes phylum (formally candidate division OP10).</title>
        <authorList>
            <person name="Lee K.C.Y."/>
            <person name="Morgan X.C."/>
            <person name="Dunfield P.F."/>
            <person name="Tamas I."/>
            <person name="Houghton K.M."/>
            <person name="Vyssotski M."/>
            <person name="Ryan J.L.J."/>
            <person name="Lagutin K."/>
            <person name="McDonald I.R."/>
            <person name="Stott M.B."/>
        </authorList>
    </citation>
    <scope>NUCLEOTIDE SEQUENCE [LARGE SCALE GENOMIC DNA]</scope>
    <source>
        <strain evidence="8">DSM 23976 / ICMP 18418 / T49</strain>
    </source>
</reference>
<feature type="site" description="Electron transfer via tryptophanyl radical" evidence="4">
    <location>
        <position position="308"/>
    </location>
</feature>
<organism evidence="7 8">
    <name type="scientific">Chthonomonas calidirosea (strain DSM 23976 / ICMP 18418 / T49)</name>
    <dbReference type="NCBI Taxonomy" id="1303518"/>
    <lineage>
        <taxon>Bacteria</taxon>
        <taxon>Bacillati</taxon>
        <taxon>Armatimonadota</taxon>
        <taxon>Chthonomonadia</taxon>
        <taxon>Chthonomonadales</taxon>
        <taxon>Chthonomonadaceae</taxon>
        <taxon>Chthonomonas</taxon>
    </lineage>
</organism>
<dbReference type="SUPFAM" id="SSF52425">
    <property type="entry name" value="Cryptochrome/photolyase, N-terminal domain"/>
    <property type="match status" value="1"/>
</dbReference>
<keyword evidence="7" id="KW-0456">Lyase</keyword>
<evidence type="ECO:0000259" key="6">
    <source>
        <dbReference type="PROSITE" id="PS51645"/>
    </source>
</evidence>
<dbReference type="GO" id="GO:0003677">
    <property type="term" value="F:DNA binding"/>
    <property type="evidence" value="ECO:0007669"/>
    <property type="project" value="TreeGrafter"/>
</dbReference>
<keyword evidence="2 3" id="KW-0274">FAD</keyword>
<dbReference type="PRINTS" id="PR00147">
    <property type="entry name" value="DNAPHOTLYASE"/>
</dbReference>
<dbReference type="AlphaFoldDB" id="S0EZH2"/>
<dbReference type="Proteomes" id="UP000014227">
    <property type="component" value="Chromosome I"/>
</dbReference>
<dbReference type="Pfam" id="PF00875">
    <property type="entry name" value="DNA_photolyase"/>
    <property type="match status" value="1"/>
</dbReference>
<feature type="binding site" evidence="3">
    <location>
        <begin position="277"/>
        <end position="284"/>
    </location>
    <ligand>
        <name>FAD</name>
        <dbReference type="ChEBI" id="CHEBI:57692"/>
    </ligand>
</feature>
<keyword evidence="1 3" id="KW-0285">Flavoprotein</keyword>
<dbReference type="RefSeq" id="WP_016483327.1">
    <property type="nucleotide sequence ID" value="NC_021487.1"/>
</dbReference>
<dbReference type="Gene3D" id="1.10.579.10">
    <property type="entry name" value="DNA Cyclobutane Dipyrimidine Photolyase, subunit A, domain 3"/>
    <property type="match status" value="1"/>
</dbReference>
<sequence>MNTKTFRTGLVWFRTGLRLHDNTCLFAALQENEQVYALYVLDDTYLRGADIGAARVAFLFDALHKLQADIESYGGQLIVRRVKQAPQQEVVAVAKEVGARAIYLNRDYLPYPIQRDRHAKALAEAEGIAFKTYPDILLVEPERVKTETGLPYQVFTPFKRRWENLVNVPERYSIEPLLGRLRVTHHVRSAEIPSLAEYGLSLRQQIEPAGERRALQRLEAFARNGLPVYHQRRDFAADPDSTSRLSMHIKWGTISIRECYRTARKVGGPGAQKWIDELAWREFYHAVLYYFPHALTGPMHPEYDRLPWSENEEHFQAWKAGMTGYPFVDAGMRQLNQTGWMHNRLRQVVASYLCKDLLIHWQKGERYFMQMLVDGDWPANNGGWQWVAGTGTDPRRATRIFNPVLQQERYDSQMEYIRQWVPEFGSAQYPQKPIVPHEEGRQRFLNAFKAMIGPTQSSTIGELF</sequence>
<dbReference type="InterPro" id="IPR006050">
    <property type="entry name" value="DNA_photolyase_N"/>
</dbReference>
<dbReference type="InterPro" id="IPR014729">
    <property type="entry name" value="Rossmann-like_a/b/a_fold"/>
</dbReference>
<comment type="similarity">
    <text evidence="5">Belongs to the DNA photolyase family.</text>
</comment>
<dbReference type="OrthoDB" id="9772484at2"/>
<dbReference type="STRING" id="454171.CP488_02095"/>